<sequence>MTTVRVRPHPAPDGDGAPPGDAVFASAWRRRRLTVEERLARGQAARRDAPRSGHGRWEPAPDRPDPVALLEQQARTRVPELLPIRYGRMLESPFTFFRGAAAVMSADLVGTPRSGVTVQLCGDAHLSNFGLFGSPERRMLFDINDFDETLPGPWEWDVKRLAASFEVLGRERGFSPEDRHAIVVAGVREYRDRMRRAAGMSGLQAWYEHLEAGELLELVRREVAVRRVGRRDARAQEDMVAKARSRDSTRVLARRTGLVDGELRIVADPPIIVPIEDLARPGTAWEDPAPAIKKLLASYRRTLSHQHHPLEEYRYVHAARKVVGVGSVGTRCYILLLVGRDDDDPLFLQVKEAAPSVLERGLGPSAYRNHGQRVVVGQRLMQAATDIFLGWQRITGLDGVTRDYYVRQFHDWKGSADVDSMRVAGATLYARICGATLGRAHARWGDRIAIAAYLGKGPAFDRAVAQFATAYADQNERDHAAFAAAVAAGRIEARTGT</sequence>
<feature type="region of interest" description="Disordered" evidence="1">
    <location>
        <begin position="39"/>
        <end position="65"/>
    </location>
</feature>
<accession>I4ETI8</accession>
<dbReference type="OMA" id="DIFLGWM"/>
<evidence type="ECO:0000313" key="2">
    <source>
        <dbReference type="EMBL" id="CCH86701.1"/>
    </source>
</evidence>
<protein>
    <recommendedName>
        <fullName evidence="4">DUF2252 domain-containing protein</fullName>
    </recommendedName>
</protein>
<feature type="region of interest" description="Disordered" evidence="1">
    <location>
        <begin position="1"/>
        <end position="22"/>
    </location>
</feature>
<dbReference type="Proteomes" id="UP000006461">
    <property type="component" value="Chromosome"/>
</dbReference>
<dbReference type="KEGG" id="mmar:MODMU_1251"/>
<evidence type="ECO:0000256" key="1">
    <source>
        <dbReference type="SAM" id="MobiDB-lite"/>
    </source>
</evidence>
<gene>
    <name evidence="2" type="ordered locus">MODMU_1251</name>
</gene>
<organism evidence="2 3">
    <name type="scientific">Modestobacter italicus (strain DSM 44449 / CECT 9708 / BC 501)</name>
    <dbReference type="NCBI Taxonomy" id="2732864"/>
    <lineage>
        <taxon>Bacteria</taxon>
        <taxon>Bacillati</taxon>
        <taxon>Actinomycetota</taxon>
        <taxon>Actinomycetes</taxon>
        <taxon>Geodermatophilales</taxon>
        <taxon>Geodermatophilaceae</taxon>
        <taxon>Modestobacter</taxon>
    </lineage>
</organism>
<keyword evidence="3" id="KW-1185">Reference proteome</keyword>
<dbReference type="HOGENOM" id="CLU_032121_0_0_11"/>
<proteinExistence type="predicted"/>
<feature type="compositionally biased region" description="Low complexity" evidence="1">
    <location>
        <begin position="13"/>
        <end position="22"/>
    </location>
</feature>
<evidence type="ECO:0000313" key="3">
    <source>
        <dbReference type="Proteomes" id="UP000006461"/>
    </source>
</evidence>
<reference evidence="2 3" key="1">
    <citation type="journal article" date="2012" name="J. Bacteriol.">
        <title>Genome Sequence of Radiation-Resistant Modestobacter marinus Strain BC501, a Representative Actinobacterium That Thrives on Calcareous Stone Surfaces.</title>
        <authorList>
            <person name="Normand P."/>
            <person name="Gury J."/>
            <person name="Pujic P."/>
            <person name="Chouaia B."/>
            <person name="Crotti E."/>
            <person name="Brusetti L."/>
            <person name="Daffonchio D."/>
            <person name="Vacherie B."/>
            <person name="Barbe V."/>
            <person name="Medigue C."/>
            <person name="Calteau A."/>
            <person name="Ghodhbane-Gtari F."/>
            <person name="Essoussi I."/>
            <person name="Nouioui I."/>
            <person name="Abbassi-Ghozzi I."/>
            <person name="Gtari M."/>
        </authorList>
    </citation>
    <scope>NUCLEOTIDE SEQUENCE [LARGE SCALE GENOMIC DNA]</scope>
    <source>
        <strain evidence="3">BC 501</strain>
    </source>
</reference>
<dbReference type="Pfam" id="PF10009">
    <property type="entry name" value="DUF2252"/>
    <property type="match status" value="1"/>
</dbReference>
<evidence type="ECO:0008006" key="4">
    <source>
        <dbReference type="Google" id="ProtNLM"/>
    </source>
</evidence>
<dbReference type="PATRIC" id="fig|477641.3.peg.1183"/>
<dbReference type="AlphaFoldDB" id="I4ETI8"/>
<dbReference type="eggNOG" id="COG4320">
    <property type="taxonomic scope" value="Bacteria"/>
</dbReference>
<dbReference type="InterPro" id="IPR018721">
    <property type="entry name" value="DUF2252"/>
</dbReference>
<dbReference type="PANTHER" id="PTHR39441:SF1">
    <property type="entry name" value="DUF2252 DOMAIN-CONTAINING PROTEIN"/>
    <property type="match status" value="1"/>
</dbReference>
<dbReference type="PANTHER" id="PTHR39441">
    <property type="entry name" value="DUF2252 DOMAIN-CONTAINING PROTEIN"/>
    <property type="match status" value="1"/>
</dbReference>
<dbReference type="OrthoDB" id="1491115at2"/>
<name>I4ETI8_MODI5</name>
<dbReference type="EMBL" id="FO203431">
    <property type="protein sequence ID" value="CCH86701.1"/>
    <property type="molecule type" value="Genomic_DNA"/>
</dbReference>